<dbReference type="STRING" id="56723.ENSLBEP00000037554"/>
<evidence type="ECO:0000256" key="2">
    <source>
        <dbReference type="ARBA" id="ARBA00004651"/>
    </source>
</evidence>
<keyword evidence="13" id="KW-1185">Reference proteome</keyword>
<keyword evidence="8 10" id="KW-1133">Transmembrane helix</keyword>
<dbReference type="Proteomes" id="UP000261660">
    <property type="component" value="Unplaced"/>
</dbReference>
<evidence type="ECO:0000256" key="8">
    <source>
        <dbReference type="ARBA" id="ARBA00022989"/>
    </source>
</evidence>
<dbReference type="GO" id="GO:0005923">
    <property type="term" value="C:bicellular tight junction"/>
    <property type="evidence" value="ECO:0007669"/>
    <property type="project" value="UniProtKB-SubCell"/>
</dbReference>
<dbReference type="PANTHER" id="PTHR12002">
    <property type="entry name" value="CLAUDIN"/>
    <property type="match status" value="1"/>
</dbReference>
<evidence type="ECO:0000256" key="4">
    <source>
        <dbReference type="ARBA" id="ARBA00022427"/>
    </source>
</evidence>
<dbReference type="InterPro" id="IPR006187">
    <property type="entry name" value="Claudin"/>
</dbReference>
<dbReference type="GO" id="GO:0005198">
    <property type="term" value="F:structural molecule activity"/>
    <property type="evidence" value="ECO:0007669"/>
    <property type="project" value="InterPro"/>
</dbReference>
<reference evidence="12" key="1">
    <citation type="submission" date="2025-08" db="UniProtKB">
        <authorList>
            <consortium name="Ensembl"/>
        </authorList>
    </citation>
    <scope>IDENTIFICATION</scope>
</reference>
<evidence type="ECO:0000256" key="1">
    <source>
        <dbReference type="ARBA" id="ARBA00004435"/>
    </source>
</evidence>
<organism evidence="12 13">
    <name type="scientific">Labrus bergylta</name>
    <name type="common">ballan wrasse</name>
    <dbReference type="NCBI Taxonomy" id="56723"/>
    <lineage>
        <taxon>Eukaryota</taxon>
        <taxon>Metazoa</taxon>
        <taxon>Chordata</taxon>
        <taxon>Craniata</taxon>
        <taxon>Vertebrata</taxon>
        <taxon>Euteleostomi</taxon>
        <taxon>Actinopterygii</taxon>
        <taxon>Neopterygii</taxon>
        <taxon>Teleostei</taxon>
        <taxon>Neoteleostei</taxon>
        <taxon>Acanthomorphata</taxon>
        <taxon>Eupercaria</taxon>
        <taxon>Labriformes</taxon>
        <taxon>Labridae</taxon>
        <taxon>Labrus</taxon>
    </lineage>
</organism>
<dbReference type="AlphaFoldDB" id="A0A3Q3H0V7"/>
<keyword evidence="5" id="KW-1003">Cell membrane</keyword>
<accession>A0A3Q3H0V7</accession>
<keyword evidence="4" id="KW-0796">Tight junction</keyword>
<comment type="similarity">
    <text evidence="3">Belongs to the claudin family.</text>
</comment>
<dbReference type="Gene3D" id="1.20.140.150">
    <property type="match status" value="1"/>
</dbReference>
<name>A0A3Q3H0V7_9LABR</name>
<dbReference type="InterPro" id="IPR004031">
    <property type="entry name" value="PMP22/EMP/MP20/Claudin"/>
</dbReference>
<proteinExistence type="inferred from homology"/>
<evidence type="ECO:0000313" key="13">
    <source>
        <dbReference type="Proteomes" id="UP000261660"/>
    </source>
</evidence>
<reference evidence="12" key="2">
    <citation type="submission" date="2025-09" db="UniProtKB">
        <authorList>
            <consortium name="Ensembl"/>
        </authorList>
    </citation>
    <scope>IDENTIFICATION</scope>
</reference>
<dbReference type="Ensembl" id="ENSLBET00000039105.1">
    <property type="protein sequence ID" value="ENSLBEP00000037554.1"/>
    <property type="gene ID" value="ENSLBEG00000028030.1"/>
</dbReference>
<evidence type="ECO:0000256" key="10">
    <source>
        <dbReference type="SAM" id="Phobius"/>
    </source>
</evidence>
<feature type="signal peptide" evidence="11">
    <location>
        <begin position="1"/>
        <end position="19"/>
    </location>
</feature>
<evidence type="ECO:0000256" key="5">
    <source>
        <dbReference type="ARBA" id="ARBA00022475"/>
    </source>
</evidence>
<dbReference type="GO" id="GO:0005886">
    <property type="term" value="C:plasma membrane"/>
    <property type="evidence" value="ECO:0007669"/>
    <property type="project" value="UniProtKB-SubCell"/>
</dbReference>
<dbReference type="InParanoid" id="A0A3Q3H0V7"/>
<evidence type="ECO:0000313" key="12">
    <source>
        <dbReference type="Ensembl" id="ENSLBEP00000037554.1"/>
    </source>
</evidence>
<sequence length="112" mass="11739">MASMGIQMLASALCLLGWAGVIVSCAMPMWRVTAFVGSTIVTSQTIWEGIWMTCVVQSTGNIQCKPYDSLLALSADLQAARALTILAITVGGIGLILAFVGGKCTLCGWIII</sequence>
<keyword evidence="9 10" id="KW-0472">Membrane</keyword>
<dbReference type="GeneTree" id="ENSGT00940000164025"/>
<comment type="subcellular location">
    <subcellularLocation>
        <location evidence="1">Cell junction</location>
        <location evidence="1">Tight junction</location>
    </subcellularLocation>
    <subcellularLocation>
        <location evidence="2">Cell membrane</location>
        <topology evidence="2">Multi-pass membrane protein</topology>
    </subcellularLocation>
</comment>
<dbReference type="Pfam" id="PF00822">
    <property type="entry name" value="PMP22_Claudin"/>
    <property type="match status" value="1"/>
</dbReference>
<feature type="transmembrane region" description="Helical" evidence="10">
    <location>
        <begin position="79"/>
        <end position="100"/>
    </location>
</feature>
<feature type="chain" id="PRO_5018722978" evidence="11">
    <location>
        <begin position="20"/>
        <end position="112"/>
    </location>
</feature>
<evidence type="ECO:0000256" key="3">
    <source>
        <dbReference type="ARBA" id="ARBA00008295"/>
    </source>
</evidence>
<keyword evidence="6 10" id="KW-0812">Transmembrane</keyword>
<keyword evidence="11" id="KW-0732">Signal</keyword>
<evidence type="ECO:0000256" key="7">
    <source>
        <dbReference type="ARBA" id="ARBA00022949"/>
    </source>
</evidence>
<evidence type="ECO:0000256" key="11">
    <source>
        <dbReference type="SAM" id="SignalP"/>
    </source>
</evidence>
<keyword evidence="7" id="KW-0965">Cell junction</keyword>
<protein>
    <submittedName>
        <fullName evidence="12">Claudin 30</fullName>
    </submittedName>
</protein>
<evidence type="ECO:0000256" key="6">
    <source>
        <dbReference type="ARBA" id="ARBA00022692"/>
    </source>
</evidence>
<evidence type="ECO:0000256" key="9">
    <source>
        <dbReference type="ARBA" id="ARBA00023136"/>
    </source>
</evidence>